<evidence type="ECO:0000313" key="7">
    <source>
        <dbReference type="EnsemblPlants" id="KQK16991"/>
    </source>
</evidence>
<dbReference type="GO" id="GO:0006508">
    <property type="term" value="P:proteolysis"/>
    <property type="evidence" value="ECO:0007669"/>
    <property type="project" value="UniProtKB-KW"/>
</dbReference>
<dbReference type="PANTHER" id="PTHR47967:SF43">
    <property type="entry name" value="PEPTIDASE A1 DOMAIN-CONTAINING PROTEIN"/>
    <property type="match status" value="1"/>
</dbReference>
<comment type="similarity">
    <text evidence="1">Belongs to the peptidase A1 family.</text>
</comment>
<dbReference type="EMBL" id="CM000880">
    <property type="protein sequence ID" value="KQK16991.2"/>
    <property type="molecule type" value="Genomic_DNA"/>
</dbReference>
<feature type="domain" description="Peptidase A1" evidence="5">
    <location>
        <begin position="101"/>
        <end position="460"/>
    </location>
</feature>
<keyword evidence="2" id="KW-0645">Protease</keyword>
<keyword evidence="8" id="KW-1185">Reference proteome</keyword>
<dbReference type="EnsemblPlants" id="KQK16991">
    <property type="protein sequence ID" value="KQK16991"/>
    <property type="gene ID" value="BRADI_1g31813v3"/>
</dbReference>
<proteinExistence type="inferred from homology"/>
<name>A0A0Q3H245_BRADI</name>
<feature type="non-terminal residue" evidence="6">
    <location>
        <position position="470"/>
    </location>
</feature>
<organism evidence="6">
    <name type="scientific">Brachypodium distachyon</name>
    <name type="common">Purple false brome</name>
    <name type="synonym">Trachynia distachya</name>
    <dbReference type="NCBI Taxonomy" id="15368"/>
    <lineage>
        <taxon>Eukaryota</taxon>
        <taxon>Viridiplantae</taxon>
        <taxon>Streptophyta</taxon>
        <taxon>Embryophyta</taxon>
        <taxon>Tracheophyta</taxon>
        <taxon>Spermatophyta</taxon>
        <taxon>Magnoliopsida</taxon>
        <taxon>Liliopsida</taxon>
        <taxon>Poales</taxon>
        <taxon>Poaceae</taxon>
        <taxon>BOP clade</taxon>
        <taxon>Pooideae</taxon>
        <taxon>Stipodae</taxon>
        <taxon>Brachypodieae</taxon>
        <taxon>Brachypodium</taxon>
    </lineage>
</organism>
<feature type="signal peptide" evidence="4">
    <location>
        <begin position="1"/>
        <end position="28"/>
    </location>
</feature>
<sequence>MAAKLRLPALVLLATALVTFFCFHGVAAASTSPPLNASSSGGGGFSLRLVSNNSHHRYTDLDSLQRAKQEVRCRIAHRFAGADITAASIRTYLCPPASMVYAVAVGVGTEHGYENYELEMDMAAGFSWMQCAPCHPCLPQLNPVFDPAKSPTFRPVSGHNAVLCRPPYHPLQDGRCGFGIAYRNGASAAGYLARDTFSFPTGDNNFQHLPGIVFGCANRIARFDTHGALAGVLGMGMGAEGKPLTGFMRQLYHNGGGRFSYCPIVPGTTAYSFLRFGNDIPSQPPAGVHRQSMAVLAPTTTSEAYYVKLAGISVGALRVPGVTPEMFERDQHGRGGCAIDIGTKMTAIVQTAYAHVEAAVRGHLQRNRARFVQSPGHHLCVHRTPAIEERLPSMTLHFVGGPWLRVKPQHLFLVVGSPTGGGEYLCLGLVPDAEMTVIGAMQQIDTRFIFDLHNNIPIVSFNPEDCHLDA</sequence>
<dbReference type="InterPro" id="IPR051708">
    <property type="entry name" value="Plant_Aspart_Prot_A1"/>
</dbReference>
<evidence type="ECO:0000313" key="6">
    <source>
        <dbReference type="EMBL" id="KQK16991.2"/>
    </source>
</evidence>
<dbReference type="AlphaFoldDB" id="A0A0Q3H245"/>
<dbReference type="PROSITE" id="PS50096">
    <property type="entry name" value="IQ"/>
    <property type="match status" value="1"/>
</dbReference>
<dbReference type="InterPro" id="IPR032861">
    <property type="entry name" value="TAXi_N"/>
</dbReference>
<evidence type="ECO:0000256" key="4">
    <source>
        <dbReference type="SAM" id="SignalP"/>
    </source>
</evidence>
<evidence type="ECO:0000256" key="1">
    <source>
        <dbReference type="ARBA" id="ARBA00007447"/>
    </source>
</evidence>
<dbReference type="InterPro" id="IPR021109">
    <property type="entry name" value="Peptidase_aspartic_dom_sf"/>
</dbReference>
<protein>
    <recommendedName>
        <fullName evidence="5">Peptidase A1 domain-containing protein</fullName>
    </recommendedName>
</protein>
<evidence type="ECO:0000259" key="5">
    <source>
        <dbReference type="PROSITE" id="PS51767"/>
    </source>
</evidence>
<reference evidence="6 7" key="1">
    <citation type="journal article" date="2010" name="Nature">
        <title>Genome sequencing and analysis of the model grass Brachypodium distachyon.</title>
        <authorList>
            <consortium name="International Brachypodium Initiative"/>
        </authorList>
    </citation>
    <scope>NUCLEOTIDE SEQUENCE [LARGE SCALE GENOMIC DNA]</scope>
    <source>
        <strain evidence="6 7">Bd21</strain>
    </source>
</reference>
<dbReference type="Pfam" id="PF14543">
    <property type="entry name" value="TAXi_N"/>
    <property type="match status" value="1"/>
</dbReference>
<evidence type="ECO:0000256" key="3">
    <source>
        <dbReference type="ARBA" id="ARBA00022801"/>
    </source>
</evidence>
<feature type="chain" id="PRO_5043129213" description="Peptidase A1 domain-containing protein" evidence="4">
    <location>
        <begin position="29"/>
        <end position="470"/>
    </location>
</feature>
<evidence type="ECO:0000313" key="8">
    <source>
        <dbReference type="Proteomes" id="UP000008810"/>
    </source>
</evidence>
<dbReference type="InterPro" id="IPR033121">
    <property type="entry name" value="PEPTIDASE_A1"/>
</dbReference>
<accession>A0A0Q3H245</accession>
<dbReference type="OrthoDB" id="595454at2759"/>
<reference evidence="6" key="2">
    <citation type="submission" date="2017-06" db="EMBL/GenBank/DDBJ databases">
        <title>WGS assembly of Brachypodium distachyon.</title>
        <authorList>
            <consortium name="The International Brachypodium Initiative"/>
            <person name="Lucas S."/>
            <person name="Harmon-Smith M."/>
            <person name="Lail K."/>
            <person name="Tice H."/>
            <person name="Grimwood J."/>
            <person name="Bruce D."/>
            <person name="Barry K."/>
            <person name="Shu S."/>
            <person name="Lindquist E."/>
            <person name="Wang M."/>
            <person name="Pitluck S."/>
            <person name="Vogel J.P."/>
            <person name="Garvin D.F."/>
            <person name="Mockler T.C."/>
            <person name="Schmutz J."/>
            <person name="Rokhsar D."/>
            <person name="Bevan M.W."/>
        </authorList>
    </citation>
    <scope>NUCLEOTIDE SEQUENCE</scope>
    <source>
        <strain evidence="6">Bd21</strain>
    </source>
</reference>
<dbReference type="Proteomes" id="UP000008810">
    <property type="component" value="Chromosome 1"/>
</dbReference>
<keyword evidence="3" id="KW-0378">Hydrolase</keyword>
<dbReference type="Pfam" id="PF14541">
    <property type="entry name" value="TAXi_C"/>
    <property type="match status" value="1"/>
</dbReference>
<keyword evidence="4" id="KW-0732">Signal</keyword>
<dbReference type="Gramene" id="KQK16991">
    <property type="protein sequence ID" value="KQK16991"/>
    <property type="gene ID" value="BRADI_1g31813v3"/>
</dbReference>
<gene>
    <name evidence="7" type="primary">LOC100833752</name>
    <name evidence="6" type="ORF">BRADI_1g31813v3</name>
</gene>
<dbReference type="PANTHER" id="PTHR47967">
    <property type="entry name" value="OS07G0603500 PROTEIN-RELATED"/>
    <property type="match status" value="1"/>
</dbReference>
<dbReference type="STRING" id="15368.A0A0Q3H245"/>
<dbReference type="SUPFAM" id="SSF50630">
    <property type="entry name" value="Acid proteases"/>
    <property type="match status" value="1"/>
</dbReference>
<dbReference type="Gene3D" id="2.40.70.10">
    <property type="entry name" value="Acid Proteases"/>
    <property type="match status" value="2"/>
</dbReference>
<dbReference type="GO" id="GO:0004190">
    <property type="term" value="F:aspartic-type endopeptidase activity"/>
    <property type="evidence" value="ECO:0000318"/>
    <property type="project" value="GO_Central"/>
</dbReference>
<dbReference type="PROSITE" id="PS51767">
    <property type="entry name" value="PEPTIDASE_A1"/>
    <property type="match status" value="1"/>
</dbReference>
<dbReference type="GO" id="GO:0005576">
    <property type="term" value="C:extracellular region"/>
    <property type="evidence" value="ECO:0000318"/>
    <property type="project" value="GO_Central"/>
</dbReference>
<dbReference type="InterPro" id="IPR032799">
    <property type="entry name" value="TAXi_C"/>
</dbReference>
<evidence type="ECO:0000256" key="2">
    <source>
        <dbReference type="ARBA" id="ARBA00022670"/>
    </source>
</evidence>
<reference evidence="7" key="3">
    <citation type="submission" date="2018-08" db="UniProtKB">
        <authorList>
            <consortium name="EnsemblPlants"/>
        </authorList>
    </citation>
    <scope>IDENTIFICATION</scope>
    <source>
        <strain evidence="7">cv. Bd21</strain>
    </source>
</reference>